<dbReference type="EMBL" id="JAQQAF010000002">
    <property type="protein sequence ID" value="KAJ8506094.1"/>
    <property type="molecule type" value="Genomic_DNA"/>
</dbReference>
<keyword evidence="6" id="KW-1185">Reference proteome</keyword>
<proteinExistence type="predicted"/>
<dbReference type="InterPro" id="IPR036282">
    <property type="entry name" value="Glutathione-S-Trfase_C_sf"/>
</dbReference>
<evidence type="ECO:0000256" key="1">
    <source>
        <dbReference type="ARBA" id="ARBA00012452"/>
    </source>
</evidence>
<evidence type="ECO:0000313" key="6">
    <source>
        <dbReference type="Proteomes" id="UP001222027"/>
    </source>
</evidence>
<protein>
    <recommendedName>
        <fullName evidence="1">glutathione transferase</fullName>
        <ecNumber evidence="1">2.5.1.18</ecNumber>
    </recommendedName>
</protein>
<dbReference type="SUPFAM" id="SSF47616">
    <property type="entry name" value="GST C-terminal domain-like"/>
    <property type="match status" value="2"/>
</dbReference>
<dbReference type="CDD" id="cd03185">
    <property type="entry name" value="GST_C_Tau"/>
    <property type="match status" value="2"/>
</dbReference>
<dbReference type="PANTHER" id="PTHR11260:SF773">
    <property type="entry name" value="GLUTATHIONE S-TRANSFERASE U26"/>
    <property type="match status" value="1"/>
</dbReference>
<gene>
    <name evidence="5" type="ORF">OPV22_006980</name>
</gene>
<comment type="catalytic activity">
    <reaction evidence="3">
        <text>RX + glutathione = an S-substituted glutathione + a halide anion + H(+)</text>
        <dbReference type="Rhea" id="RHEA:16437"/>
        <dbReference type="ChEBI" id="CHEBI:15378"/>
        <dbReference type="ChEBI" id="CHEBI:16042"/>
        <dbReference type="ChEBI" id="CHEBI:17792"/>
        <dbReference type="ChEBI" id="CHEBI:57925"/>
        <dbReference type="ChEBI" id="CHEBI:90779"/>
        <dbReference type="EC" id="2.5.1.18"/>
    </reaction>
</comment>
<evidence type="ECO:0000256" key="2">
    <source>
        <dbReference type="ARBA" id="ARBA00022679"/>
    </source>
</evidence>
<dbReference type="GO" id="GO:0006749">
    <property type="term" value="P:glutathione metabolic process"/>
    <property type="evidence" value="ECO:0007669"/>
    <property type="project" value="InterPro"/>
</dbReference>
<dbReference type="InterPro" id="IPR004046">
    <property type="entry name" value="GST_C"/>
</dbReference>
<dbReference type="InterPro" id="IPR045073">
    <property type="entry name" value="Omega/Tau-like"/>
</dbReference>
<dbReference type="Gene3D" id="1.20.1050.10">
    <property type="match status" value="2"/>
</dbReference>
<dbReference type="GO" id="GO:0004364">
    <property type="term" value="F:glutathione transferase activity"/>
    <property type="evidence" value="ECO:0007669"/>
    <property type="project" value="UniProtKB-EC"/>
</dbReference>
<dbReference type="InterPro" id="IPR010987">
    <property type="entry name" value="Glutathione-S-Trfase_C-like"/>
</dbReference>
<dbReference type="AlphaFoldDB" id="A0AAV8RP86"/>
<dbReference type="GO" id="GO:0005737">
    <property type="term" value="C:cytoplasm"/>
    <property type="evidence" value="ECO:0007669"/>
    <property type="project" value="TreeGrafter"/>
</dbReference>
<feature type="domain" description="GST C-terminal" evidence="4">
    <location>
        <begin position="41"/>
        <end position="170"/>
    </location>
</feature>
<evidence type="ECO:0000259" key="4">
    <source>
        <dbReference type="PROSITE" id="PS50405"/>
    </source>
</evidence>
<accession>A0AAV8RP86</accession>
<keyword evidence="2" id="KW-0808">Transferase</keyword>
<name>A0AAV8RP86_ENSVE</name>
<dbReference type="Proteomes" id="UP001222027">
    <property type="component" value="Unassembled WGS sequence"/>
</dbReference>
<dbReference type="PROSITE" id="PS50405">
    <property type="entry name" value="GST_CTER"/>
    <property type="match status" value="2"/>
</dbReference>
<dbReference type="Pfam" id="PF00043">
    <property type="entry name" value="GST_C"/>
    <property type="match status" value="2"/>
</dbReference>
<comment type="caution">
    <text evidence="5">The sequence shown here is derived from an EMBL/GenBank/DDBJ whole genome shotgun (WGS) entry which is preliminary data.</text>
</comment>
<evidence type="ECO:0000256" key="3">
    <source>
        <dbReference type="ARBA" id="ARBA00047960"/>
    </source>
</evidence>
<dbReference type="FunFam" id="1.20.1050.10:FF:000016">
    <property type="entry name" value="Glutathione S-transferase U9"/>
    <property type="match status" value="1"/>
</dbReference>
<dbReference type="EC" id="2.5.1.18" evidence="1"/>
<sequence length="331" mass="36951">MFALVRGCIFPQPWHVLFPARAIKVRSSRLIVHRLESFFRKAWPSFPALAAQPWFTEELLPLVRALAFEATEGTSKAEAADGGAEAFQLLEEAFAKCSHGKEYFGGDTIGYLDIALGSWLGWIKAVEVVSNIKFLDEKKVPQLVGWAERFLQNEAAKETMPEIDEYGKPICESAIIVEYIDEIWTSEPPILPSHPFDRAVARFWATYIDDKLLALVKALAHGAAAGPSMAETVDRVAEVLQLLEEAFAECSHGKDYFGGDTIGYVDIVLGSCLGWMKTVEEMKDVRLLDEKKVPLLVGWAESFLQDKAVKQVMPEIDEYVQYAKMISASAR</sequence>
<feature type="domain" description="GST C-terminal" evidence="4">
    <location>
        <begin position="194"/>
        <end position="326"/>
    </location>
</feature>
<evidence type="ECO:0000313" key="5">
    <source>
        <dbReference type="EMBL" id="KAJ8506094.1"/>
    </source>
</evidence>
<organism evidence="5 6">
    <name type="scientific">Ensete ventricosum</name>
    <name type="common">Abyssinian banana</name>
    <name type="synonym">Musa ensete</name>
    <dbReference type="NCBI Taxonomy" id="4639"/>
    <lineage>
        <taxon>Eukaryota</taxon>
        <taxon>Viridiplantae</taxon>
        <taxon>Streptophyta</taxon>
        <taxon>Embryophyta</taxon>
        <taxon>Tracheophyta</taxon>
        <taxon>Spermatophyta</taxon>
        <taxon>Magnoliopsida</taxon>
        <taxon>Liliopsida</taxon>
        <taxon>Zingiberales</taxon>
        <taxon>Musaceae</taxon>
        <taxon>Ensete</taxon>
    </lineage>
</organism>
<dbReference type="InterPro" id="IPR045074">
    <property type="entry name" value="GST_C_Tau"/>
</dbReference>
<reference evidence="5 6" key="1">
    <citation type="submission" date="2022-12" db="EMBL/GenBank/DDBJ databases">
        <title>Chromosome-scale assembly of the Ensete ventricosum genome.</title>
        <authorList>
            <person name="Dussert Y."/>
            <person name="Stocks J."/>
            <person name="Wendawek A."/>
            <person name="Woldeyes F."/>
            <person name="Nichols R.A."/>
            <person name="Borrell J.S."/>
        </authorList>
    </citation>
    <scope>NUCLEOTIDE SEQUENCE [LARGE SCALE GENOMIC DNA]</scope>
    <source>
        <strain evidence="6">cv. Maze</strain>
        <tissue evidence="5">Seeds</tissue>
    </source>
</reference>
<dbReference type="GO" id="GO:0009407">
    <property type="term" value="P:toxin catabolic process"/>
    <property type="evidence" value="ECO:0007669"/>
    <property type="project" value="UniProtKB-ARBA"/>
</dbReference>
<dbReference type="PANTHER" id="PTHR11260">
    <property type="entry name" value="GLUTATHIONE S-TRANSFERASE, GST, SUPERFAMILY, GST DOMAIN CONTAINING"/>
    <property type="match status" value="1"/>
</dbReference>